<proteinExistence type="predicted"/>
<feature type="domain" description="DUF7088" evidence="3">
    <location>
        <begin position="52"/>
        <end position="144"/>
    </location>
</feature>
<sequence length="483" mass="53094">MEVIMTKLIHALNSKKFRYGAFSTLTAIVVIAVLIVVNLIFSSLNLSYDVSKNKSYSISKYSIDIIKKVQDPINIYVLAKSGSENPDFKDIILDYTKYNSNIKVEVKDPNLYPQLVDKFKSDPSQSVSSNSVVVENGKTKKFKLIDAGQMITIGFDQQSYKEYVQSIDVEPQITNAIENVTGNKTHIIYSITGNGELSLPEKLINAIKLANYEMKDINVLTEEVPKETNLIFVTTPAKDWTPEMANKVKTYLQNGGQAVFALNFTTSGFPNLMSVLGAYGVSVDNKVIIETNTNNSLPNQTTVLLPNLEVNEITKSLADKQYKVLLPVATGIKQNNIKRNSLKVNPILTSSAKSYAKNSSAQSVEKVNGDMSGPFNLAVMITDYTDTKTYFETKLVVIGTDTLISPESNSVSGGTNYNFIVNSINWTQGKESGSYIPPKAPNVATQLQLSGGQAVIITLVTVIVIPLTILVIGIVVWARRRNS</sequence>
<feature type="transmembrane region" description="Helical" evidence="1">
    <location>
        <begin position="454"/>
        <end position="478"/>
    </location>
</feature>
<accession>A0A972GJG8</accession>
<comment type="caution">
    <text evidence="4">The sequence shown here is derived from an EMBL/GenBank/DDBJ whole genome shotgun (WGS) entry which is preliminary data.</text>
</comment>
<organism evidence="4 5">
    <name type="scientific">Paenibacillus foliorum</name>
    <dbReference type="NCBI Taxonomy" id="2654974"/>
    <lineage>
        <taxon>Bacteria</taxon>
        <taxon>Bacillati</taxon>
        <taxon>Bacillota</taxon>
        <taxon>Bacilli</taxon>
        <taxon>Bacillales</taxon>
        <taxon>Paenibacillaceae</taxon>
        <taxon>Paenibacillus</taxon>
    </lineage>
</organism>
<evidence type="ECO:0000256" key="1">
    <source>
        <dbReference type="SAM" id="Phobius"/>
    </source>
</evidence>
<protein>
    <recommendedName>
        <fullName evidence="6">ABC-type uncharacterized transport system domain-containing protein</fullName>
    </recommendedName>
</protein>
<dbReference type="InterPro" id="IPR055396">
    <property type="entry name" value="DUF7088"/>
</dbReference>
<evidence type="ECO:0000259" key="3">
    <source>
        <dbReference type="Pfam" id="PF23357"/>
    </source>
</evidence>
<keyword evidence="5" id="KW-1185">Reference proteome</keyword>
<dbReference type="AlphaFoldDB" id="A0A972GJG8"/>
<gene>
    <name evidence="4" type="ORF">GC093_01400</name>
</gene>
<evidence type="ECO:0000313" key="4">
    <source>
        <dbReference type="EMBL" id="NOU91894.1"/>
    </source>
</evidence>
<evidence type="ECO:0008006" key="6">
    <source>
        <dbReference type="Google" id="ProtNLM"/>
    </source>
</evidence>
<dbReference type="Pfam" id="PF09822">
    <property type="entry name" value="ABC_transp_aux"/>
    <property type="match status" value="1"/>
</dbReference>
<feature type="domain" description="ABC-type uncharacterised transport system" evidence="2">
    <location>
        <begin position="190"/>
        <end position="382"/>
    </location>
</feature>
<dbReference type="Pfam" id="PF23357">
    <property type="entry name" value="DUF7088"/>
    <property type="match status" value="1"/>
</dbReference>
<keyword evidence="1" id="KW-1133">Transmembrane helix</keyword>
<dbReference type="InterPro" id="IPR019196">
    <property type="entry name" value="ABC_transp_unknown"/>
</dbReference>
<feature type="transmembrane region" description="Helical" evidence="1">
    <location>
        <begin position="21"/>
        <end position="41"/>
    </location>
</feature>
<evidence type="ECO:0000259" key="2">
    <source>
        <dbReference type="Pfam" id="PF09822"/>
    </source>
</evidence>
<reference evidence="4" key="1">
    <citation type="submission" date="2019-10" db="EMBL/GenBank/DDBJ databases">
        <title>Description of Paenibacillus glebae sp. nov.</title>
        <authorList>
            <person name="Carlier A."/>
            <person name="Qi S."/>
        </authorList>
    </citation>
    <scope>NUCLEOTIDE SEQUENCE</scope>
    <source>
        <strain evidence="4">LMG 31456</strain>
    </source>
</reference>
<keyword evidence="1" id="KW-0472">Membrane</keyword>
<dbReference type="EMBL" id="WHOD01000005">
    <property type="protein sequence ID" value="NOU91894.1"/>
    <property type="molecule type" value="Genomic_DNA"/>
</dbReference>
<keyword evidence="1" id="KW-0812">Transmembrane</keyword>
<evidence type="ECO:0000313" key="5">
    <source>
        <dbReference type="Proteomes" id="UP000641588"/>
    </source>
</evidence>
<dbReference type="Proteomes" id="UP000641588">
    <property type="component" value="Unassembled WGS sequence"/>
</dbReference>
<name>A0A972GJG8_9BACL</name>